<gene>
    <name evidence="2" type="ORF">AKJ37_05270</name>
</gene>
<dbReference type="EMBL" id="LHXR01000083">
    <property type="protein sequence ID" value="KXA96417.1"/>
    <property type="molecule type" value="Genomic_DNA"/>
</dbReference>
<organism evidence="2 3">
    <name type="scientific">candidate division MSBL1 archaeon SCGC-AAA259I09</name>
    <dbReference type="NCBI Taxonomy" id="1698267"/>
    <lineage>
        <taxon>Archaea</taxon>
        <taxon>Methanobacteriati</taxon>
        <taxon>Methanobacteriota</taxon>
        <taxon>candidate division MSBL1</taxon>
    </lineage>
</organism>
<protein>
    <submittedName>
        <fullName evidence="2">Uncharacterized protein</fullName>
    </submittedName>
</protein>
<evidence type="ECO:0000313" key="2">
    <source>
        <dbReference type="EMBL" id="KXA96417.1"/>
    </source>
</evidence>
<dbReference type="Proteomes" id="UP000070463">
    <property type="component" value="Unassembled WGS sequence"/>
</dbReference>
<comment type="caution">
    <text evidence="2">The sequence shown here is derived from an EMBL/GenBank/DDBJ whole genome shotgun (WGS) entry which is preliminary data.</text>
</comment>
<evidence type="ECO:0000256" key="1">
    <source>
        <dbReference type="SAM" id="MobiDB-lite"/>
    </source>
</evidence>
<accession>A0A133UQK8</accession>
<feature type="compositionally biased region" description="Polar residues" evidence="1">
    <location>
        <begin position="34"/>
        <end position="54"/>
    </location>
</feature>
<sequence length="72" mass="7883">MGKIITCAGRRVQIANNADFGKIHKIPGTEETSETSNSQILGSLEINDTNNSEKSGGETGSYSRESRPWRQK</sequence>
<feature type="region of interest" description="Disordered" evidence="1">
    <location>
        <begin position="26"/>
        <end position="72"/>
    </location>
</feature>
<dbReference type="AlphaFoldDB" id="A0A133UQK8"/>
<evidence type="ECO:0000313" key="3">
    <source>
        <dbReference type="Proteomes" id="UP000070463"/>
    </source>
</evidence>
<proteinExistence type="predicted"/>
<name>A0A133UQK8_9EURY</name>
<keyword evidence="3" id="KW-1185">Reference proteome</keyword>
<reference evidence="2 3" key="1">
    <citation type="journal article" date="2016" name="Sci. Rep.">
        <title>Metabolic traits of an uncultured archaeal lineage -MSBL1- from brine pools of the Red Sea.</title>
        <authorList>
            <person name="Mwirichia R."/>
            <person name="Alam I."/>
            <person name="Rashid M."/>
            <person name="Vinu M."/>
            <person name="Ba-Alawi W."/>
            <person name="Anthony Kamau A."/>
            <person name="Kamanda Ngugi D."/>
            <person name="Goker M."/>
            <person name="Klenk H.P."/>
            <person name="Bajic V."/>
            <person name="Stingl U."/>
        </authorList>
    </citation>
    <scope>NUCLEOTIDE SEQUENCE [LARGE SCALE GENOMIC DNA]</scope>
    <source>
        <strain evidence="2">SCGC-AAA259I09</strain>
    </source>
</reference>